<evidence type="ECO:0000256" key="3">
    <source>
        <dbReference type="ARBA" id="ARBA00022692"/>
    </source>
</evidence>
<evidence type="ECO:0000256" key="7">
    <source>
        <dbReference type="ARBA" id="ARBA00023136"/>
    </source>
</evidence>
<feature type="chain" id="PRO_5014106667" evidence="11">
    <location>
        <begin position="20"/>
        <end position="686"/>
    </location>
</feature>
<accession>Q6UAM9</accession>
<feature type="domain" description="Fibronectin type-III" evidence="12">
    <location>
        <begin position="433"/>
        <end position="528"/>
    </location>
</feature>
<keyword evidence="6 10" id="KW-1133">Transmembrane helix</keyword>
<evidence type="ECO:0000313" key="15">
    <source>
        <dbReference type="Proteomes" id="UP000007303"/>
    </source>
</evidence>
<dbReference type="InterPro" id="IPR052672">
    <property type="entry name" value="Type1_Cytokine_Rcpt_Type2"/>
</dbReference>
<keyword evidence="5" id="KW-0677">Repeat</keyword>
<reference evidence="14" key="2">
    <citation type="submission" date="2025-05" db="UniProtKB">
        <authorList>
            <consortium name="Ensembl"/>
        </authorList>
    </citation>
    <scope>IDENTIFICATION</scope>
</reference>
<feature type="signal peptide" evidence="11">
    <location>
        <begin position="1"/>
        <end position="19"/>
    </location>
</feature>
<dbReference type="PROSITE" id="PS50853">
    <property type="entry name" value="FN3"/>
    <property type="match status" value="3"/>
</dbReference>
<evidence type="ECO:0000256" key="6">
    <source>
        <dbReference type="ARBA" id="ARBA00022989"/>
    </source>
</evidence>
<dbReference type="SUPFAM" id="SSF49265">
    <property type="entry name" value="Fibronectin type III"/>
    <property type="match status" value="2"/>
</dbReference>
<evidence type="ECO:0000256" key="8">
    <source>
        <dbReference type="ARBA" id="ARBA00023170"/>
    </source>
</evidence>
<dbReference type="GO" id="GO:0046872">
    <property type="term" value="F:metal ion binding"/>
    <property type="evidence" value="ECO:0007669"/>
    <property type="project" value="InterPro"/>
</dbReference>
<evidence type="ECO:0000256" key="4">
    <source>
        <dbReference type="ARBA" id="ARBA00022729"/>
    </source>
</evidence>
<name>Q6UAM9_TETNG</name>
<evidence type="ECO:0000256" key="9">
    <source>
        <dbReference type="ARBA" id="ARBA00023180"/>
    </source>
</evidence>
<proteinExistence type="evidence at transcript level"/>
<dbReference type="CDD" id="cd00063">
    <property type="entry name" value="FN3"/>
    <property type="match status" value="2"/>
</dbReference>
<evidence type="ECO:0000313" key="14">
    <source>
        <dbReference type="Ensembl" id="ENSTNIP00000004171.1"/>
    </source>
</evidence>
<comment type="similarity">
    <text evidence="2">Belongs to the type I cytokine receptor family. Type 2 subfamily.</text>
</comment>
<comment type="subcellular location">
    <subcellularLocation>
        <location evidence="1">Membrane</location>
        <topology evidence="1">Single-pass type I membrane protein</topology>
    </subcellularLocation>
</comment>
<dbReference type="HOGENOM" id="CLU_401111_0_0_1"/>
<dbReference type="AlphaFoldDB" id="Q6UAM9"/>
<dbReference type="Ensembl" id="ENSTNIT00000004305.1">
    <property type="protein sequence ID" value="ENSTNIP00000004171.1"/>
    <property type="gene ID" value="ENSTNIG00000001807.1"/>
</dbReference>
<dbReference type="PANTHER" id="PTHR48423:SF1">
    <property type="entry name" value="INTERLEUKIN-27 RECEPTOR SUBUNIT ALPHA"/>
    <property type="match status" value="1"/>
</dbReference>
<dbReference type="Proteomes" id="UP000007303">
    <property type="component" value="Unassembled WGS sequence"/>
</dbReference>
<dbReference type="InterPro" id="IPR013783">
    <property type="entry name" value="Ig-like_fold"/>
</dbReference>
<reference evidence="13 15" key="1">
    <citation type="journal article" date="2004" name="Nature">
        <title>Genome duplication in the teleost fish Tetraodon nigroviridis reveals the early vertebrate proto-karyotype.</title>
        <authorList>
            <person name="Jaillon O."/>
            <person name="Aury J.-M."/>
            <person name="Brunet F."/>
            <person name="Petit J.-L."/>
            <person name="Stange-Thomann N."/>
            <person name="Mauceli E."/>
            <person name="Bouneau L."/>
            <person name="Fischer C."/>
            <person name="Ozouf-Costaz C."/>
            <person name="Bernot A."/>
            <person name="Nicaud S."/>
            <person name="Jaffe D."/>
            <person name="Fisher S."/>
            <person name="Lutfalla G."/>
            <person name="Dossat C."/>
            <person name="Segurens B."/>
            <person name="Dasilva C."/>
            <person name="Salanoubat M."/>
            <person name="Levy M."/>
            <person name="Boudet N."/>
            <person name="Castellano S."/>
            <person name="Anthouard V."/>
            <person name="Jubin C."/>
            <person name="Castelli V."/>
            <person name="Katinka M."/>
            <person name="Vacherie B."/>
            <person name="Biemont C."/>
            <person name="Skalli Z."/>
            <person name="Cattolico L."/>
            <person name="Poulain J."/>
            <person name="De Berardinis V."/>
            <person name="Cruaud C."/>
            <person name="Duprat S."/>
            <person name="Brottier P."/>
            <person name="Coutanceau J.-P."/>
            <person name="Gouzy J."/>
            <person name="Parra G."/>
            <person name="Lardier G."/>
            <person name="Chapple C."/>
            <person name="McKernan K.J."/>
            <person name="McEwan P."/>
            <person name="Bosak S."/>
            <person name="Kellis M."/>
            <person name="Volff J.-N."/>
            <person name="Guigo R."/>
            <person name="Zody M.C."/>
            <person name="Mesirov J."/>
            <person name="Lindblad-Toh K."/>
            <person name="Birren B."/>
            <person name="Nusbaum C."/>
            <person name="Kahn D."/>
            <person name="Robinson-Rechavi M."/>
            <person name="Laudet V."/>
            <person name="Schachter V."/>
            <person name="Quetier F."/>
            <person name="Saurin W."/>
            <person name="Scarpelli C."/>
            <person name="Wincker P."/>
            <person name="Lander E.S."/>
            <person name="Weissenbach J."/>
            <person name="Roest Crollius H."/>
        </authorList>
    </citation>
    <scope>NUCLEOTIDE SEQUENCE</scope>
</reference>
<evidence type="ECO:0000259" key="12">
    <source>
        <dbReference type="PROSITE" id="PS50853"/>
    </source>
</evidence>
<keyword evidence="3 10" id="KW-0812">Transmembrane</keyword>
<evidence type="ECO:0000256" key="2">
    <source>
        <dbReference type="ARBA" id="ARBA00008921"/>
    </source>
</evidence>
<keyword evidence="7 10" id="KW-0472">Membrane</keyword>
<protein>
    <submittedName>
        <fullName evidence="13">Class I helical cytokine receptor number 27</fullName>
    </submittedName>
</protein>
<dbReference type="GO" id="GO:0005886">
    <property type="term" value="C:plasma membrane"/>
    <property type="evidence" value="ECO:0007669"/>
    <property type="project" value="UniProtKB-ARBA"/>
</dbReference>
<dbReference type="InterPro" id="IPR003961">
    <property type="entry name" value="FN3_dom"/>
</dbReference>
<dbReference type="SMART" id="SM00060">
    <property type="entry name" value="FN3"/>
    <property type="match status" value="4"/>
</dbReference>
<dbReference type="GO" id="GO:0003993">
    <property type="term" value="F:acid phosphatase activity"/>
    <property type="evidence" value="ECO:0007669"/>
    <property type="project" value="InterPro"/>
</dbReference>
<keyword evidence="4 11" id="KW-0732">Signal</keyword>
<feature type="transmembrane region" description="Helical" evidence="10">
    <location>
        <begin position="523"/>
        <end position="545"/>
    </location>
</feature>
<dbReference type="STRING" id="99883.ENSTNIP00000004171"/>
<dbReference type="Gene3D" id="2.60.40.10">
    <property type="entry name" value="Immunoglobulins"/>
    <property type="match status" value="4"/>
</dbReference>
<feature type="domain" description="Fibronectin type-III" evidence="12">
    <location>
        <begin position="138"/>
        <end position="233"/>
    </location>
</feature>
<evidence type="ECO:0000256" key="1">
    <source>
        <dbReference type="ARBA" id="ARBA00004479"/>
    </source>
</evidence>
<evidence type="ECO:0000313" key="13">
    <source>
        <dbReference type="EMBL" id="AAR25690.1"/>
    </source>
</evidence>
<sequence length="686" mass="76193">MDVWALATWMVLDLLCGFAHEVTVRSSDLKPCIEDRKVCVMNPQDCGPRSPSAIEQSLNLSCYYQIAQSSVTCEWSETSASVGLPEVSLIFRSRKIVYSCGAVLNPVATLNITAKMSSVMDPEIWSQPLTVHLYNAVKPSQPVLTVLGSTPNSINVTWRSTDDGGCRLRYRATGTRTWTQAADTVPALEDQTLTYSIGDLLPFTTYGAAVACRGDSNIWSNWSAEVTVRTPDKIPSRPVEVCYTVEKTGSGRSFLLRLRWQDRTPCDPGSRVLGYQVSYSPERKKQLQDAVMVNVTDVTALLPAERGKFSVSVRAYNTAGFGPAARLCIDIQRVTSLPPVANLWVSSSFPARNAVQVHWQHPSGPPVSRFYIQRRPETHPSIGCRITVDSWNSAALIEDMGLEGSYAISVIPVYDQQCGASRSLPASLRHGALMEAVQMKLTSVTMTTVTVSWVWQRKSRPVRVNGYQVVLRRGSEVQTASLWPDQWEHTFYHLKPNTEYSLVLLADNVSRHTTSVKTDFDEVTVVAAAAPPLLLAAIAFIIFLLSRTICKSYFFPVNSSTWSGKMGDWLMNPTPQETLDKKFLDIEDFRVLDVLGDKGPILVAPRPARLFKAEPQEDTAAVTLDSVRLSELVTEPENSANDSFLHKLEETSLLHLSESSEQTQNTHTTRETDYIFVEQICLPLTQ</sequence>
<organism evidence="13">
    <name type="scientific">Tetraodon nigroviridis</name>
    <name type="common">Spotted green pufferfish</name>
    <name type="synonym">Chelonodon nigroviridis</name>
    <dbReference type="NCBI Taxonomy" id="99883"/>
    <lineage>
        <taxon>Eukaryota</taxon>
        <taxon>Metazoa</taxon>
        <taxon>Chordata</taxon>
        <taxon>Craniata</taxon>
        <taxon>Vertebrata</taxon>
        <taxon>Euteleostomi</taxon>
        <taxon>Actinopterygii</taxon>
        <taxon>Neopterygii</taxon>
        <taxon>Teleostei</taxon>
        <taxon>Neoteleostei</taxon>
        <taxon>Acanthomorphata</taxon>
        <taxon>Eupercaria</taxon>
        <taxon>Tetraodontiformes</taxon>
        <taxon>Tetradontoidea</taxon>
        <taxon>Tetraodontidae</taxon>
        <taxon>Tetraodon</taxon>
    </lineage>
</organism>
<gene>
    <name evidence="13" type="primary">CRFA27</name>
</gene>
<evidence type="ECO:0000256" key="10">
    <source>
        <dbReference type="SAM" id="Phobius"/>
    </source>
</evidence>
<dbReference type="EMBL" id="AY374499">
    <property type="protein sequence ID" value="AAR25690.1"/>
    <property type="molecule type" value="mRNA"/>
</dbReference>
<dbReference type="GeneTree" id="ENSGT00940000155603"/>
<evidence type="ECO:0000256" key="11">
    <source>
        <dbReference type="SAM" id="SignalP"/>
    </source>
</evidence>
<keyword evidence="15" id="KW-1185">Reference proteome</keyword>
<evidence type="ECO:0000256" key="5">
    <source>
        <dbReference type="ARBA" id="ARBA00022737"/>
    </source>
</evidence>
<dbReference type="InterPro" id="IPR036116">
    <property type="entry name" value="FN3_sf"/>
</dbReference>
<keyword evidence="9" id="KW-0325">Glycoprotein</keyword>
<dbReference type="OMA" id="SCQGIFN"/>
<keyword evidence="8 13" id="KW-0675">Receptor</keyword>
<dbReference type="PANTHER" id="PTHR48423">
    <property type="entry name" value="INTERLEUKIN-27 RECEPTOR SUBUNIT ALPHA"/>
    <property type="match status" value="1"/>
</dbReference>
<feature type="domain" description="Fibronectin type-III" evidence="12">
    <location>
        <begin position="237"/>
        <end position="339"/>
    </location>
</feature>